<keyword evidence="4" id="KW-1185">Reference proteome</keyword>
<dbReference type="InterPro" id="IPR041651">
    <property type="entry name" value="DUF5610"/>
</dbReference>
<dbReference type="AlphaFoldDB" id="A0A1Y6CZT4"/>
<dbReference type="Pfam" id="PF18433">
    <property type="entry name" value="DUF5610"/>
    <property type="match status" value="1"/>
</dbReference>
<reference evidence="3 4" key="1">
    <citation type="submission" date="2016-12" db="EMBL/GenBank/DDBJ databases">
        <authorList>
            <person name="Song W.-J."/>
            <person name="Kurnit D.M."/>
        </authorList>
    </citation>
    <scope>NUCLEOTIDE SEQUENCE [LARGE SCALE GENOMIC DNA]</scope>
    <source>
        <strain evidence="3 4">175</strain>
    </source>
</reference>
<organism evidence="3 4">
    <name type="scientific">Methylomagnum ishizawai</name>
    <dbReference type="NCBI Taxonomy" id="1760988"/>
    <lineage>
        <taxon>Bacteria</taxon>
        <taxon>Pseudomonadati</taxon>
        <taxon>Pseudomonadota</taxon>
        <taxon>Gammaproteobacteria</taxon>
        <taxon>Methylococcales</taxon>
        <taxon>Methylococcaceae</taxon>
        <taxon>Methylomagnum</taxon>
    </lineage>
</organism>
<dbReference type="Proteomes" id="UP000192923">
    <property type="component" value="Unassembled WGS sequence"/>
</dbReference>
<dbReference type="Gene3D" id="1.10.132.90">
    <property type="match status" value="1"/>
</dbReference>
<feature type="region of interest" description="Disordered" evidence="1">
    <location>
        <begin position="30"/>
        <end position="53"/>
    </location>
</feature>
<proteinExistence type="predicted"/>
<evidence type="ECO:0000256" key="1">
    <source>
        <dbReference type="SAM" id="MobiDB-lite"/>
    </source>
</evidence>
<evidence type="ECO:0000259" key="2">
    <source>
        <dbReference type="Pfam" id="PF18433"/>
    </source>
</evidence>
<accession>A0A1Y6CZT4</accession>
<gene>
    <name evidence="3" type="ORF">SAMN02949497_3274</name>
</gene>
<dbReference type="STRING" id="1760988.SAMN02949497_3274"/>
<dbReference type="OrthoDB" id="7366224at2"/>
<evidence type="ECO:0000313" key="4">
    <source>
        <dbReference type="Proteomes" id="UP000192923"/>
    </source>
</evidence>
<feature type="compositionally biased region" description="Polar residues" evidence="1">
    <location>
        <begin position="35"/>
        <end position="52"/>
    </location>
</feature>
<sequence length="409" mass="42471">MNILPQNSASPRLDLFQTLRRQGATVVNADPSASGAAQASHSPGTPTSTANKTPDLLESYVGQRLRSALDGQDAQAASSAKPARFEDFSPAAVAGRIVDFVGQRLAKVEDADKRAALLDQARQGIEQGFADARDVLKGMGMLQGGVAQNIDDTYGRVMDGLDHLGRGGSADTVPTVTDPATATSLSQAAAASFAQVETNAVSLSIQTADGDRINFKFRGEQGAALTAFASQGRDGAESGASLVQYQSSRLDFSVEGDLDAGEQKAIAALVKDVQGLAGRFFNGDVQAAFQQAAKMGFDHQELAGFSLKLTQTVETRAVAAYQSTAATATAPAPSIQDAVNATADLRKLFQSAQASQVFADPGQALSDLFGGIAQAQGLTQQPETDPALQRVKDLLGQFAGGDYALSQGQ</sequence>
<protein>
    <recommendedName>
        <fullName evidence="2">DUF5610 domain-containing protein</fullName>
    </recommendedName>
</protein>
<dbReference type="EMBL" id="FXAM01000001">
    <property type="protein sequence ID" value="SMF95897.1"/>
    <property type="molecule type" value="Genomic_DNA"/>
</dbReference>
<dbReference type="RefSeq" id="WP_085214516.1">
    <property type="nucleotide sequence ID" value="NZ_FXAM01000001.1"/>
</dbReference>
<evidence type="ECO:0000313" key="3">
    <source>
        <dbReference type="EMBL" id="SMF95897.1"/>
    </source>
</evidence>
<feature type="domain" description="DUF5610" evidence="2">
    <location>
        <begin position="56"/>
        <end position="164"/>
    </location>
</feature>
<name>A0A1Y6CZT4_9GAMM</name>